<keyword evidence="3" id="KW-1185">Reference proteome</keyword>
<evidence type="ECO:0000313" key="3">
    <source>
        <dbReference type="Proteomes" id="UP001501729"/>
    </source>
</evidence>
<dbReference type="RefSeq" id="WP_227773925.1">
    <property type="nucleotide sequence ID" value="NZ_BAABKX010000015.1"/>
</dbReference>
<sequence>MDAEQGEEIARIAVETAEEVLDHPYSAVVFPDDDGTELRAVAVTDALADGTDAEMVFRPSDSAVWDVFESGESAIYEPSSILSSAWYRHFPIWHALLFPLGKHGVLGIGYDVEKRAFTDHDRRFAQILATTTEAALNRAQRETELRESQAMVEERTDQIEFFNGVLRHDILNGITAISGNLELLDEHVPESGRSHLETVQQWSEDIGQLTQKVRSASQMVTNAESMPLGSHPLSDTLSHKVTKIRNTYPNVSVEASVEDGLCVSGNELLGEVLENVLLNAIEHNDRSFPSLAVRAQRDEDVVRVEIEDDGPGIPDEMKSEVFDRNVTSESSGSVGFGLYFVHMMMTQYGGNIRFEDAENRGAVAVLTFSSATNVSLT</sequence>
<evidence type="ECO:0000313" key="2">
    <source>
        <dbReference type="EMBL" id="GAA5057505.1"/>
    </source>
</evidence>
<dbReference type="Gene3D" id="3.30.450.40">
    <property type="match status" value="1"/>
</dbReference>
<dbReference type="SMART" id="SM00387">
    <property type="entry name" value="HATPase_c"/>
    <property type="match status" value="1"/>
</dbReference>
<comment type="caution">
    <text evidence="2">The sequence shown here is derived from an EMBL/GenBank/DDBJ whole genome shotgun (WGS) entry which is preliminary data.</text>
</comment>
<dbReference type="SUPFAM" id="SSF55781">
    <property type="entry name" value="GAF domain-like"/>
    <property type="match status" value="1"/>
</dbReference>
<evidence type="ECO:0000259" key="1">
    <source>
        <dbReference type="PROSITE" id="PS50109"/>
    </source>
</evidence>
<dbReference type="CDD" id="cd00075">
    <property type="entry name" value="HATPase"/>
    <property type="match status" value="1"/>
</dbReference>
<dbReference type="InterPro" id="IPR003018">
    <property type="entry name" value="GAF"/>
</dbReference>
<dbReference type="InterPro" id="IPR005467">
    <property type="entry name" value="His_kinase_dom"/>
</dbReference>
<dbReference type="InterPro" id="IPR004358">
    <property type="entry name" value="Sig_transdc_His_kin-like_C"/>
</dbReference>
<dbReference type="AlphaFoldDB" id="A0AAV3UM04"/>
<reference evidence="2 3" key="1">
    <citation type="journal article" date="2019" name="Int. J. Syst. Evol. Microbiol.">
        <title>The Global Catalogue of Microorganisms (GCM) 10K type strain sequencing project: providing services to taxonomists for standard genome sequencing and annotation.</title>
        <authorList>
            <consortium name="The Broad Institute Genomics Platform"/>
            <consortium name="The Broad Institute Genome Sequencing Center for Infectious Disease"/>
            <person name="Wu L."/>
            <person name="Ma J."/>
        </authorList>
    </citation>
    <scope>NUCLEOTIDE SEQUENCE [LARGE SCALE GENOMIC DNA]</scope>
    <source>
        <strain evidence="2 3">JCM 17504</strain>
    </source>
</reference>
<dbReference type="InterPro" id="IPR036890">
    <property type="entry name" value="HATPase_C_sf"/>
</dbReference>
<dbReference type="PANTHER" id="PTHR45569">
    <property type="entry name" value="SENSOR PROTEIN KDPD"/>
    <property type="match status" value="1"/>
</dbReference>
<organism evidence="2 3">
    <name type="scientific">Haladaptatus pallidirubidus</name>
    <dbReference type="NCBI Taxonomy" id="1008152"/>
    <lineage>
        <taxon>Archaea</taxon>
        <taxon>Methanobacteriati</taxon>
        <taxon>Methanobacteriota</taxon>
        <taxon>Stenosarchaea group</taxon>
        <taxon>Halobacteria</taxon>
        <taxon>Halobacteriales</taxon>
        <taxon>Haladaptataceae</taxon>
        <taxon>Haladaptatus</taxon>
    </lineage>
</organism>
<dbReference type="Proteomes" id="UP001501729">
    <property type="component" value="Unassembled WGS sequence"/>
</dbReference>
<dbReference type="PROSITE" id="PS50109">
    <property type="entry name" value="HIS_KIN"/>
    <property type="match status" value="1"/>
</dbReference>
<dbReference type="SUPFAM" id="SSF55874">
    <property type="entry name" value="ATPase domain of HSP90 chaperone/DNA topoisomerase II/histidine kinase"/>
    <property type="match status" value="1"/>
</dbReference>
<dbReference type="PRINTS" id="PR00344">
    <property type="entry name" value="BCTRLSENSOR"/>
</dbReference>
<dbReference type="Gene3D" id="3.30.565.10">
    <property type="entry name" value="Histidine kinase-like ATPase, C-terminal domain"/>
    <property type="match status" value="1"/>
</dbReference>
<dbReference type="InterPro" id="IPR003594">
    <property type="entry name" value="HATPase_dom"/>
</dbReference>
<dbReference type="SMART" id="SM00065">
    <property type="entry name" value="GAF"/>
    <property type="match status" value="1"/>
</dbReference>
<feature type="domain" description="Histidine kinase" evidence="1">
    <location>
        <begin position="165"/>
        <end position="372"/>
    </location>
</feature>
<dbReference type="GO" id="GO:0005886">
    <property type="term" value="C:plasma membrane"/>
    <property type="evidence" value="ECO:0007669"/>
    <property type="project" value="TreeGrafter"/>
</dbReference>
<dbReference type="Pfam" id="PF02518">
    <property type="entry name" value="HATPase_c"/>
    <property type="match status" value="1"/>
</dbReference>
<dbReference type="InterPro" id="IPR029016">
    <property type="entry name" value="GAF-like_dom_sf"/>
</dbReference>
<proteinExistence type="predicted"/>
<dbReference type="GeneID" id="68614173"/>
<accession>A0AAV3UM04</accession>
<gene>
    <name evidence="2" type="ORF">GCM10025751_39550</name>
</gene>
<protein>
    <recommendedName>
        <fullName evidence="1">Histidine kinase domain-containing protein</fullName>
    </recommendedName>
</protein>
<dbReference type="GO" id="GO:0000155">
    <property type="term" value="F:phosphorelay sensor kinase activity"/>
    <property type="evidence" value="ECO:0007669"/>
    <property type="project" value="TreeGrafter"/>
</dbReference>
<dbReference type="Pfam" id="PF13185">
    <property type="entry name" value="GAF_2"/>
    <property type="match status" value="1"/>
</dbReference>
<dbReference type="InterPro" id="IPR052023">
    <property type="entry name" value="Histidine_kinase_KdpD"/>
</dbReference>
<name>A0AAV3UM04_9EURY</name>
<dbReference type="PANTHER" id="PTHR45569:SF1">
    <property type="entry name" value="SENSOR PROTEIN KDPD"/>
    <property type="match status" value="1"/>
</dbReference>
<dbReference type="EMBL" id="BAABKX010000015">
    <property type="protein sequence ID" value="GAA5057505.1"/>
    <property type="molecule type" value="Genomic_DNA"/>
</dbReference>